<dbReference type="InterPro" id="IPR043154">
    <property type="entry name" value="Sec-1-like_dom1"/>
</dbReference>
<feature type="region of interest" description="Disordered" evidence="3">
    <location>
        <begin position="90"/>
        <end position="112"/>
    </location>
</feature>
<evidence type="ECO:0000313" key="4">
    <source>
        <dbReference type="EMBL" id="CDR01276.1"/>
    </source>
</evidence>
<dbReference type="Pfam" id="PF00995">
    <property type="entry name" value="Sec1"/>
    <property type="match status" value="1"/>
</dbReference>
<keyword evidence="2" id="KW-0653">Protein transport</keyword>
<sequence length="112" mass="12569">MQAHADRHMLTETHTHTRQTSYALVSFSLQSVQTLIGDFKDPHSAKYKAAHVFFTDSCPDPLFNEVVKSRASKSIKTLTEINIAFLPYESQVPNGGRETEGERQGNIEMEGD</sequence>
<evidence type="ECO:0000313" key="5">
    <source>
        <dbReference type="Proteomes" id="UP000193380"/>
    </source>
</evidence>
<dbReference type="PaxDb" id="8022-A0A060ZB74"/>
<evidence type="ECO:0000256" key="1">
    <source>
        <dbReference type="ARBA" id="ARBA00009884"/>
    </source>
</evidence>
<protein>
    <submittedName>
        <fullName evidence="4">Uncharacterized protein</fullName>
    </submittedName>
</protein>
<evidence type="ECO:0000256" key="3">
    <source>
        <dbReference type="SAM" id="MobiDB-lite"/>
    </source>
</evidence>
<evidence type="ECO:0000256" key="2">
    <source>
        <dbReference type="ARBA" id="ARBA00022927"/>
    </source>
</evidence>
<organism evidence="4 5">
    <name type="scientific">Oncorhynchus mykiss</name>
    <name type="common">Rainbow trout</name>
    <name type="synonym">Salmo gairdneri</name>
    <dbReference type="NCBI Taxonomy" id="8022"/>
    <lineage>
        <taxon>Eukaryota</taxon>
        <taxon>Metazoa</taxon>
        <taxon>Chordata</taxon>
        <taxon>Craniata</taxon>
        <taxon>Vertebrata</taxon>
        <taxon>Euteleostomi</taxon>
        <taxon>Actinopterygii</taxon>
        <taxon>Neopterygii</taxon>
        <taxon>Teleostei</taxon>
        <taxon>Protacanthopterygii</taxon>
        <taxon>Salmoniformes</taxon>
        <taxon>Salmonidae</taxon>
        <taxon>Salmoninae</taxon>
        <taxon>Oncorhynchus</taxon>
    </lineage>
</organism>
<dbReference type="InterPro" id="IPR001619">
    <property type="entry name" value="Sec1-like"/>
</dbReference>
<name>A0A060ZB74_ONCMY</name>
<dbReference type="STRING" id="8022.A0A060ZB74"/>
<accession>A0A060ZB74</accession>
<dbReference type="Proteomes" id="UP000193380">
    <property type="component" value="Unassembled WGS sequence"/>
</dbReference>
<dbReference type="EMBL" id="FR965696">
    <property type="protein sequence ID" value="CDR01276.1"/>
    <property type="molecule type" value="Genomic_DNA"/>
</dbReference>
<gene>
    <name evidence="4" type="ORF">GSONMT00029763001</name>
</gene>
<reference evidence="4" key="1">
    <citation type="journal article" date="2014" name="Nat. Commun.">
        <title>The rainbow trout genome provides novel insights into evolution after whole-genome duplication in vertebrates.</title>
        <authorList>
            <person name="Berthelot C."/>
            <person name="Brunet F."/>
            <person name="Chalopin D."/>
            <person name="Juanchich A."/>
            <person name="Bernard M."/>
            <person name="Noel B."/>
            <person name="Bento P."/>
            <person name="Da Silva C."/>
            <person name="Labadie K."/>
            <person name="Alberti A."/>
            <person name="Aury J.M."/>
            <person name="Louis A."/>
            <person name="Dehais P."/>
            <person name="Bardou P."/>
            <person name="Montfort J."/>
            <person name="Klopp C."/>
            <person name="Cabau C."/>
            <person name="Gaspin C."/>
            <person name="Thorgaard G.H."/>
            <person name="Boussaha M."/>
            <person name="Quillet E."/>
            <person name="Guyomard R."/>
            <person name="Galiana D."/>
            <person name="Bobe J."/>
            <person name="Volff J.N."/>
            <person name="Genet C."/>
            <person name="Wincker P."/>
            <person name="Jaillon O."/>
            <person name="Roest Crollius H."/>
            <person name="Guiguen Y."/>
        </authorList>
    </citation>
    <scope>NUCLEOTIDE SEQUENCE [LARGE SCALE GENOMIC DNA]</scope>
</reference>
<comment type="similarity">
    <text evidence="1">Belongs to the STXBP/unc-18/SEC1 family.</text>
</comment>
<dbReference type="GO" id="GO:0015031">
    <property type="term" value="P:protein transport"/>
    <property type="evidence" value="ECO:0007669"/>
    <property type="project" value="UniProtKB-KW"/>
</dbReference>
<dbReference type="Gene3D" id="3.40.50.2060">
    <property type="match status" value="1"/>
</dbReference>
<keyword evidence="2" id="KW-0813">Transport</keyword>
<dbReference type="GO" id="GO:0016192">
    <property type="term" value="P:vesicle-mediated transport"/>
    <property type="evidence" value="ECO:0007669"/>
    <property type="project" value="InterPro"/>
</dbReference>
<dbReference type="SUPFAM" id="SSF56815">
    <property type="entry name" value="Sec1/munc18-like (SM) proteins"/>
    <property type="match status" value="1"/>
</dbReference>
<proteinExistence type="inferred from homology"/>
<dbReference type="InterPro" id="IPR036045">
    <property type="entry name" value="Sec1-like_sf"/>
</dbReference>
<reference evidence="4" key="2">
    <citation type="submission" date="2014-03" db="EMBL/GenBank/DDBJ databases">
        <authorList>
            <person name="Genoscope - CEA"/>
        </authorList>
    </citation>
    <scope>NUCLEOTIDE SEQUENCE</scope>
</reference>
<dbReference type="AlphaFoldDB" id="A0A060ZB74"/>